<dbReference type="Proteomes" id="UP000816034">
    <property type="component" value="Unassembled WGS sequence"/>
</dbReference>
<accession>A0AA88GQC1</accession>
<name>A0AA88GQC1_NAELO</name>
<proteinExistence type="predicted"/>
<dbReference type="GeneID" id="68097143"/>
<evidence type="ECO:0000313" key="2">
    <source>
        <dbReference type="EMBL" id="KAG2383351.1"/>
    </source>
</evidence>
<gene>
    <name evidence="2" type="ORF">C9374_004688</name>
</gene>
<evidence type="ECO:0000313" key="3">
    <source>
        <dbReference type="Proteomes" id="UP000816034"/>
    </source>
</evidence>
<evidence type="ECO:0000256" key="1">
    <source>
        <dbReference type="SAM" id="MobiDB-lite"/>
    </source>
</evidence>
<feature type="compositionally biased region" description="Polar residues" evidence="1">
    <location>
        <begin position="173"/>
        <end position="183"/>
    </location>
</feature>
<organism evidence="2 3">
    <name type="scientific">Naegleria lovaniensis</name>
    <name type="common">Amoeba</name>
    <dbReference type="NCBI Taxonomy" id="51637"/>
    <lineage>
        <taxon>Eukaryota</taxon>
        <taxon>Discoba</taxon>
        <taxon>Heterolobosea</taxon>
        <taxon>Tetramitia</taxon>
        <taxon>Eutetramitia</taxon>
        <taxon>Vahlkampfiidae</taxon>
        <taxon>Naegleria</taxon>
    </lineage>
</organism>
<dbReference type="RefSeq" id="XP_044549030.1">
    <property type="nucleotide sequence ID" value="XM_044694354.1"/>
</dbReference>
<feature type="region of interest" description="Disordered" evidence="1">
    <location>
        <begin position="16"/>
        <end position="62"/>
    </location>
</feature>
<feature type="compositionally biased region" description="Polar residues" evidence="1">
    <location>
        <begin position="16"/>
        <end position="29"/>
    </location>
</feature>
<protein>
    <submittedName>
        <fullName evidence="2">Uncharacterized protein</fullName>
    </submittedName>
</protein>
<keyword evidence="3" id="KW-1185">Reference proteome</keyword>
<dbReference type="EMBL" id="PYSW02000021">
    <property type="protein sequence ID" value="KAG2383351.1"/>
    <property type="molecule type" value="Genomic_DNA"/>
</dbReference>
<feature type="region of interest" description="Disordered" evidence="1">
    <location>
        <begin position="173"/>
        <end position="207"/>
    </location>
</feature>
<dbReference type="AlphaFoldDB" id="A0AA88GQC1"/>
<comment type="caution">
    <text evidence="2">The sequence shown here is derived from an EMBL/GenBank/DDBJ whole genome shotgun (WGS) entry which is preliminary data.</text>
</comment>
<sequence length="260" mass="28474">MIRHKERLFSDQLNYDNRSNDFENTNVKTTGWKKRTIPQTAKGRPRNASSSTRLQGKEKSGFGNLYGDDDVEDLNIGQAAHAGDASQLELASLSNSDDELPTSYNESISNRTNINDNITSRGVVRSNSNKFEGNTLLNKEIKDSGNSKKGQQATVSSSLNSAQFLSMAKSANEANSTALNPQKKSIGGGMIASAPSSPAKRSHPSSYMRTKTINVPKSPNASVNTSQIMNPNQNTFQTISALFEKKIQRLENERKICNIN</sequence>
<reference evidence="2 3" key="1">
    <citation type="journal article" date="2018" name="BMC Genomics">
        <title>The genome of Naegleria lovaniensis, the basis for a comparative approach to unravel pathogenicity factors of the human pathogenic amoeba N. fowleri.</title>
        <authorList>
            <person name="Liechti N."/>
            <person name="Schurch N."/>
            <person name="Bruggmann R."/>
            <person name="Wittwer M."/>
        </authorList>
    </citation>
    <scope>NUCLEOTIDE SEQUENCE [LARGE SCALE GENOMIC DNA]</scope>
    <source>
        <strain evidence="2 3">ATCC 30569</strain>
    </source>
</reference>